<evidence type="ECO:0000313" key="3">
    <source>
        <dbReference type="Proteomes" id="UP000286208"/>
    </source>
</evidence>
<dbReference type="Proteomes" id="UP000286208">
    <property type="component" value="Unassembled WGS sequence"/>
</dbReference>
<feature type="domain" description="SnoaL-like" evidence="1">
    <location>
        <begin position="10"/>
        <end position="140"/>
    </location>
</feature>
<dbReference type="SUPFAM" id="SSF54427">
    <property type="entry name" value="NTF2-like"/>
    <property type="match status" value="1"/>
</dbReference>
<organism evidence="2 3">
    <name type="scientific">Prescottella agglutinans</name>
    <dbReference type="NCBI Taxonomy" id="1644129"/>
    <lineage>
        <taxon>Bacteria</taxon>
        <taxon>Bacillati</taxon>
        <taxon>Actinomycetota</taxon>
        <taxon>Actinomycetes</taxon>
        <taxon>Mycobacteriales</taxon>
        <taxon>Nocardiaceae</taxon>
        <taxon>Prescottella</taxon>
    </lineage>
</organism>
<accession>A0A3S3EB16</accession>
<reference evidence="2 3" key="1">
    <citation type="submission" date="2018-11" db="EMBL/GenBank/DDBJ databases">
        <title>Rhodococcus spongicola sp. nov. and Rhodococcus xishaensis sp. nov. from marine sponges.</title>
        <authorList>
            <person name="Li L."/>
            <person name="Lin H.W."/>
        </authorList>
    </citation>
    <scope>NUCLEOTIDE SEQUENCE [LARGE SCALE GENOMIC DNA]</scope>
    <source>
        <strain evidence="2 3">CCTCC AB2014297</strain>
    </source>
</reference>
<name>A0A3S3EB16_9NOCA</name>
<evidence type="ECO:0000313" key="2">
    <source>
        <dbReference type="EMBL" id="RVW09355.1"/>
    </source>
</evidence>
<dbReference type="InterPro" id="IPR037401">
    <property type="entry name" value="SnoaL-like"/>
</dbReference>
<keyword evidence="3" id="KW-1185">Reference proteome</keyword>
<dbReference type="RefSeq" id="WP_127916155.1">
    <property type="nucleotide sequence ID" value="NZ_RKLP01000005.1"/>
</dbReference>
<evidence type="ECO:0000259" key="1">
    <source>
        <dbReference type="Pfam" id="PF13577"/>
    </source>
</evidence>
<dbReference type="InterPro" id="IPR032710">
    <property type="entry name" value="NTF2-like_dom_sf"/>
</dbReference>
<dbReference type="EMBL" id="RKLP01000005">
    <property type="protein sequence ID" value="RVW09355.1"/>
    <property type="molecule type" value="Genomic_DNA"/>
</dbReference>
<dbReference type="Pfam" id="PF13577">
    <property type="entry name" value="SnoaL_4"/>
    <property type="match status" value="1"/>
</dbReference>
<comment type="caution">
    <text evidence="2">The sequence shown here is derived from an EMBL/GenBank/DDBJ whole genome shotgun (WGS) entry which is preliminary data.</text>
</comment>
<dbReference type="AlphaFoldDB" id="A0A3S3EB16"/>
<proteinExistence type="predicted"/>
<dbReference type="Gene3D" id="3.10.450.50">
    <property type="match status" value="1"/>
</dbReference>
<sequence length="144" mass="15944">MEQQTSTDPRGEVQDLLARIAQLADDGTVEEYLEHFTADAIWESQPNPVTGMAAQMRQGIALIEEGVRERRAGGVQGPGTSSRHVITTVAVSLDSETEASSTAYWLFFRDTTTAPHLAGVGRYDDTHRYEDGRWKLAHRRITVG</sequence>
<gene>
    <name evidence="2" type="ORF">EGT67_11185</name>
</gene>
<protein>
    <submittedName>
        <fullName evidence="2">Nuclear transport factor 2 family protein</fullName>
    </submittedName>
</protein>
<dbReference type="OrthoDB" id="1492465at2"/>